<evidence type="ECO:0000313" key="4">
    <source>
        <dbReference type="WBParaSite" id="DME_0001051201-mRNA-1"/>
    </source>
</evidence>
<gene>
    <name evidence="1" type="ORF">DME_LOCUS10917</name>
</gene>
<evidence type="ECO:0000313" key="2">
    <source>
        <dbReference type="Proteomes" id="UP000038040"/>
    </source>
</evidence>
<dbReference type="EMBL" id="UYYG01001274">
    <property type="protein sequence ID" value="VDN60944.1"/>
    <property type="molecule type" value="Genomic_DNA"/>
</dbReference>
<organism evidence="2 4">
    <name type="scientific">Dracunculus medinensis</name>
    <name type="common">Guinea worm</name>
    <dbReference type="NCBI Taxonomy" id="318479"/>
    <lineage>
        <taxon>Eukaryota</taxon>
        <taxon>Metazoa</taxon>
        <taxon>Ecdysozoa</taxon>
        <taxon>Nematoda</taxon>
        <taxon>Chromadorea</taxon>
        <taxon>Rhabditida</taxon>
        <taxon>Spirurina</taxon>
        <taxon>Dracunculoidea</taxon>
        <taxon>Dracunculidae</taxon>
        <taxon>Dracunculus</taxon>
    </lineage>
</organism>
<keyword evidence="3" id="KW-1185">Reference proteome</keyword>
<dbReference type="WBParaSite" id="DME_0001051201-mRNA-1">
    <property type="protein sequence ID" value="DME_0001051201-mRNA-1"/>
    <property type="gene ID" value="DME_0001051201"/>
</dbReference>
<evidence type="ECO:0000313" key="3">
    <source>
        <dbReference type="Proteomes" id="UP000274756"/>
    </source>
</evidence>
<reference evidence="1 3" key="2">
    <citation type="submission" date="2018-11" db="EMBL/GenBank/DDBJ databases">
        <authorList>
            <consortium name="Pathogen Informatics"/>
        </authorList>
    </citation>
    <scope>NUCLEOTIDE SEQUENCE [LARGE SCALE GENOMIC DNA]</scope>
</reference>
<dbReference type="AlphaFoldDB" id="A0A0N4UR42"/>
<evidence type="ECO:0000313" key="1">
    <source>
        <dbReference type="EMBL" id="VDN60944.1"/>
    </source>
</evidence>
<reference evidence="4" key="1">
    <citation type="submission" date="2017-02" db="UniProtKB">
        <authorList>
            <consortium name="WormBaseParasite"/>
        </authorList>
    </citation>
    <scope>IDENTIFICATION</scope>
</reference>
<dbReference type="Proteomes" id="UP000274756">
    <property type="component" value="Unassembled WGS sequence"/>
</dbReference>
<dbReference type="Proteomes" id="UP000038040">
    <property type="component" value="Unplaced"/>
</dbReference>
<proteinExistence type="predicted"/>
<accession>A0A0N4UR42</accession>
<sequence>MLRIVVIFLGHSTVHIIFKDPLIDCASKIHGFKTLCSTTMAFHAFFRAQHPHICENIQLMPIEMEATERKVASIKPYAPLVYMIQQRNNLRDAVM</sequence>
<protein>
    <submittedName>
        <fullName evidence="4">Secreted protein</fullName>
    </submittedName>
</protein>
<name>A0A0N4UR42_DRAME</name>